<name>J9C673_9ZZZZ</name>
<dbReference type="EMBL" id="AMCI01005856">
    <property type="protein sequence ID" value="EJW95345.1"/>
    <property type="molecule type" value="Genomic_DNA"/>
</dbReference>
<reference evidence="1" key="1">
    <citation type="journal article" date="2012" name="PLoS ONE">
        <title>Gene sets for utilization of primary and secondary nutrition supplies in the distal gut of endangered iberian lynx.</title>
        <authorList>
            <person name="Alcaide M."/>
            <person name="Messina E."/>
            <person name="Richter M."/>
            <person name="Bargiela R."/>
            <person name="Peplies J."/>
            <person name="Huws S.A."/>
            <person name="Newbold C.J."/>
            <person name="Golyshin P.N."/>
            <person name="Simon M.A."/>
            <person name="Lopez G."/>
            <person name="Yakimov M.M."/>
            <person name="Ferrer M."/>
        </authorList>
    </citation>
    <scope>NUCLEOTIDE SEQUENCE</scope>
</reference>
<organism evidence="1">
    <name type="scientific">gut metagenome</name>
    <dbReference type="NCBI Taxonomy" id="749906"/>
    <lineage>
        <taxon>unclassified sequences</taxon>
        <taxon>metagenomes</taxon>
        <taxon>organismal metagenomes</taxon>
    </lineage>
</organism>
<evidence type="ECO:0000313" key="1">
    <source>
        <dbReference type="EMBL" id="EJW95345.1"/>
    </source>
</evidence>
<accession>J9C673</accession>
<dbReference type="AlphaFoldDB" id="J9C673"/>
<proteinExistence type="predicted"/>
<gene>
    <name evidence="1" type="ORF">EVA_16547</name>
</gene>
<comment type="caution">
    <text evidence="1">The sequence shown here is derived from an EMBL/GenBank/DDBJ whole genome shotgun (WGS) entry which is preliminary data.</text>
</comment>
<protein>
    <submittedName>
        <fullName evidence="1">Uncharacterized protein</fullName>
    </submittedName>
</protein>
<sequence>MNRSSSASAIAPPICGSVPLPNSSINKRLLESQPLTKCFMLVRCELYVLRSFSILCSSPISMKILLNIPQRELSWRGIGIPHCSIY</sequence>